<dbReference type="AlphaFoldDB" id="A0A2A2D4D7"/>
<keyword evidence="5" id="KW-1185">Reference proteome</keyword>
<evidence type="ECO:0000313" key="5">
    <source>
        <dbReference type="Proteomes" id="UP000218944"/>
    </source>
</evidence>
<feature type="domain" description="Aldehyde dehydrogenase" evidence="3">
    <location>
        <begin position="28"/>
        <end position="464"/>
    </location>
</feature>
<protein>
    <submittedName>
        <fullName evidence="4">Aldehyde dehydrogenase</fullName>
    </submittedName>
</protein>
<dbReference type="Pfam" id="PF00171">
    <property type="entry name" value="Aldedh"/>
    <property type="match status" value="1"/>
</dbReference>
<gene>
    <name evidence="4" type="ORF">CK936_24850</name>
</gene>
<dbReference type="PANTHER" id="PTHR11699">
    <property type="entry name" value="ALDEHYDE DEHYDROGENASE-RELATED"/>
    <property type="match status" value="1"/>
</dbReference>
<dbReference type="Gene3D" id="3.40.605.10">
    <property type="entry name" value="Aldehyde Dehydrogenase, Chain A, domain 1"/>
    <property type="match status" value="1"/>
</dbReference>
<reference evidence="4 5" key="1">
    <citation type="submission" date="2017-08" db="EMBL/GenBank/DDBJ databases">
        <title>Genome sequence of Streptomyces albireticuli NRRL B-1670.</title>
        <authorList>
            <person name="Graham D.E."/>
            <person name="Mahan K.M."/>
            <person name="Klingeman D.M."/>
            <person name="Hettich R.L."/>
            <person name="Parry R.J."/>
            <person name="Spain J.C."/>
        </authorList>
    </citation>
    <scope>NUCLEOTIDE SEQUENCE [LARGE SCALE GENOMIC DNA]</scope>
    <source>
        <strain evidence="4 5">NRRL B-1670</strain>
    </source>
</reference>
<evidence type="ECO:0000256" key="2">
    <source>
        <dbReference type="SAM" id="MobiDB-lite"/>
    </source>
</evidence>
<dbReference type="Proteomes" id="UP000218944">
    <property type="component" value="Unassembled WGS sequence"/>
</dbReference>
<dbReference type="GO" id="GO:0016620">
    <property type="term" value="F:oxidoreductase activity, acting on the aldehyde or oxo group of donors, NAD or NADP as acceptor"/>
    <property type="evidence" value="ECO:0007669"/>
    <property type="project" value="InterPro"/>
</dbReference>
<dbReference type="SUPFAM" id="SSF53720">
    <property type="entry name" value="ALDH-like"/>
    <property type="match status" value="1"/>
</dbReference>
<dbReference type="RefSeq" id="WP_095583199.1">
    <property type="nucleotide sequence ID" value="NZ_JAJQQQ010000014.1"/>
</dbReference>
<organism evidence="4 5">
    <name type="scientific">Streptomyces albireticuli</name>
    <dbReference type="NCBI Taxonomy" id="1940"/>
    <lineage>
        <taxon>Bacteria</taxon>
        <taxon>Bacillati</taxon>
        <taxon>Actinomycetota</taxon>
        <taxon>Actinomycetes</taxon>
        <taxon>Kitasatosporales</taxon>
        <taxon>Streptomycetaceae</taxon>
        <taxon>Streptomyces</taxon>
    </lineage>
</organism>
<dbReference type="InterPro" id="IPR016161">
    <property type="entry name" value="Ald_DH/histidinol_DH"/>
</dbReference>
<dbReference type="InterPro" id="IPR016163">
    <property type="entry name" value="Ald_DH_C"/>
</dbReference>
<accession>A0A2A2D4D7</accession>
<sequence length="471" mass="49533">MNPVPEGVRRPGRRTPATCPEAENVLTDPRNGRDRPRPTVAGRPTVDATVRAARAALPAWAGLTTGERSRRLLRLASAMEDDAERFVRAERVGTGKPAAEAAGELEQCVDLVRFYAGAVRADLAPGGGHRLPGRESWVRWEPLGVVAAVVPWNYPLLMAVWRFAPALAAGNTVVLKPAGTTPDSALLAAAHARETLGADVLTALPGGRATGRLLVGHDGVDGIAFTGSRAGGLDVAARAGLRRVSLELGGNCAALVLPDAPASTYERLVRAATYNAGQSCAAPARVLTLRESYERTVAGLATAMGRRRAGRDFGPLNNPEQLKRFDGIVDASRAGARYVGDVATAEDEGGGYWRPGTILADLPDDDPAVVEEVFGPVLTVQAFDGPDALVEAANGVPHALAASVWGRAVPEVLGLATRLDAGEVWVNCHLEQTGELPHGGRRQSGNGTDLSVLAVTEYQRPKTVTVNIEQE</sequence>
<dbReference type="InterPro" id="IPR016162">
    <property type="entry name" value="Ald_DH_N"/>
</dbReference>
<keyword evidence="1" id="KW-0560">Oxidoreductase</keyword>
<feature type="region of interest" description="Disordered" evidence="2">
    <location>
        <begin position="1"/>
        <end position="42"/>
    </location>
</feature>
<evidence type="ECO:0000313" key="4">
    <source>
        <dbReference type="EMBL" id="PAU46296.1"/>
    </source>
</evidence>
<proteinExistence type="predicted"/>
<dbReference type="Gene3D" id="3.40.309.10">
    <property type="entry name" value="Aldehyde Dehydrogenase, Chain A, domain 2"/>
    <property type="match status" value="1"/>
</dbReference>
<dbReference type="EMBL" id="NSJV01000473">
    <property type="protein sequence ID" value="PAU46296.1"/>
    <property type="molecule type" value="Genomic_DNA"/>
</dbReference>
<evidence type="ECO:0000259" key="3">
    <source>
        <dbReference type="Pfam" id="PF00171"/>
    </source>
</evidence>
<name>A0A2A2D4D7_9ACTN</name>
<dbReference type="InterPro" id="IPR015590">
    <property type="entry name" value="Aldehyde_DH_dom"/>
</dbReference>
<evidence type="ECO:0000256" key="1">
    <source>
        <dbReference type="ARBA" id="ARBA00023002"/>
    </source>
</evidence>
<comment type="caution">
    <text evidence="4">The sequence shown here is derived from an EMBL/GenBank/DDBJ whole genome shotgun (WGS) entry which is preliminary data.</text>
</comment>